<evidence type="ECO:0000313" key="3">
    <source>
        <dbReference type="EMBL" id="NDR95175.1"/>
    </source>
</evidence>
<dbReference type="RefSeq" id="WP_139348969.1">
    <property type="nucleotide sequence ID" value="NZ_JAAEIF010000002.1"/>
</dbReference>
<dbReference type="EMBL" id="WKUA01000111">
    <property type="protein sequence ID" value="MSJ16856.1"/>
    <property type="molecule type" value="Genomic_DNA"/>
</dbReference>
<name>A0A6C9L369_ECOLX</name>
<dbReference type="Proteomes" id="UP000438958">
    <property type="component" value="Unassembled WGS sequence"/>
</dbReference>
<sequence length="67" mass="7052">KLVVWDGQKAGSAVGILVLPLEGTETALTYYKSGTFATEAIHWPESVDEHKKANAFAGSALSHAALP</sequence>
<reference evidence="3 5" key="2">
    <citation type="journal article" date="2020" name="Int. J. Nanomedicine">
        <title>Consequences Of Long-Term Bacteria's Exposure To Silver Nanoformulations With Different PhysicoChemical Properties.</title>
        <authorList>
            <person name="Kedziora A."/>
            <person name="Wernecki M."/>
            <person name="Korzekwa K."/>
            <person name="Speruda M."/>
            <person name="Gerasymchuk Y."/>
            <person name="Lukowiak A."/>
            <person name="Bugla-Ploskonska G."/>
        </authorList>
    </citation>
    <scope>NUCLEOTIDE SEQUENCE [LARGE SCALE GENOMIC DNA]</scope>
    <source>
        <strain evidence="3 5">ATCC 11230</strain>
    </source>
</reference>
<dbReference type="EMBL" id="VLTB01000486">
    <property type="protein sequence ID" value="NDR95175.1"/>
    <property type="molecule type" value="Genomic_DNA"/>
</dbReference>
<dbReference type="EMBL" id="WKUE01000168">
    <property type="protein sequence ID" value="MSI72455.1"/>
    <property type="molecule type" value="Genomic_DNA"/>
</dbReference>
<organism evidence="2">
    <name type="scientific">Escherichia coli</name>
    <dbReference type="NCBI Taxonomy" id="562"/>
    <lineage>
        <taxon>Bacteria</taxon>
        <taxon>Pseudomonadati</taxon>
        <taxon>Pseudomonadota</taxon>
        <taxon>Gammaproteobacteria</taxon>
        <taxon>Enterobacterales</taxon>
        <taxon>Enterobacteriaceae</taxon>
        <taxon>Escherichia</taxon>
    </lineage>
</organism>
<gene>
    <name evidence="3" type="ORF">FPI65_28875</name>
    <name evidence="2" type="ORF">GKF20_25280</name>
    <name evidence="1" type="ORF">GKF66_27645</name>
</gene>
<dbReference type="InterPro" id="IPR036630">
    <property type="entry name" value="Head_decoration_D_sf"/>
</dbReference>
<evidence type="ECO:0000313" key="2">
    <source>
        <dbReference type="EMBL" id="MSJ16856.1"/>
    </source>
</evidence>
<dbReference type="Pfam" id="PF02924">
    <property type="entry name" value="HDPD"/>
    <property type="match status" value="1"/>
</dbReference>
<accession>A0A6C9L369</accession>
<protein>
    <submittedName>
        <fullName evidence="2">Head decoration protein</fullName>
    </submittedName>
</protein>
<evidence type="ECO:0000313" key="1">
    <source>
        <dbReference type="EMBL" id="MSI72455.1"/>
    </source>
</evidence>
<dbReference type="SUPFAM" id="SSF51274">
    <property type="entry name" value="Head decoration protein D (gpD, major capsid protein D)"/>
    <property type="match status" value="1"/>
</dbReference>
<dbReference type="Gene3D" id="2.40.300.10">
    <property type="entry name" value="Head decoration protein D"/>
    <property type="match status" value="1"/>
</dbReference>
<evidence type="ECO:0000313" key="4">
    <source>
        <dbReference type="Proteomes" id="UP000438958"/>
    </source>
</evidence>
<dbReference type="Proteomes" id="UP000471490">
    <property type="component" value="Unassembled WGS sequence"/>
</dbReference>
<feature type="non-terminal residue" evidence="2">
    <location>
        <position position="1"/>
    </location>
</feature>
<proteinExistence type="predicted"/>
<dbReference type="AlphaFoldDB" id="A0A6C9L369"/>
<reference evidence="2 4" key="1">
    <citation type="journal article" date="2019" name="Nat. Med.">
        <title>A library of human gut bacterial isolates paired with longitudinal multiomics data enables mechanistic microbiome research.</title>
        <authorList>
            <person name="Poyet M."/>
            <person name="Groussin M."/>
            <person name="Gibbons S.M."/>
            <person name="Avila-Pacheco J."/>
            <person name="Jiang X."/>
            <person name="Kearney S.M."/>
            <person name="Perrotta A.R."/>
            <person name="Berdy B."/>
            <person name="Zhao S."/>
            <person name="Lieberman T.D."/>
            <person name="Swanson P.K."/>
            <person name="Smith M."/>
            <person name="Roesemann S."/>
            <person name="Alexander J.E."/>
            <person name="Rich S.A."/>
            <person name="Livny J."/>
            <person name="Vlamakis H."/>
            <person name="Clish C."/>
            <person name="Bullock K."/>
            <person name="Deik A."/>
            <person name="Scott J."/>
            <person name="Pierce K.A."/>
            <person name="Xavier R.J."/>
            <person name="Alm E.J."/>
        </authorList>
    </citation>
    <scope>NUCLEOTIDE SEQUENCE</scope>
    <source>
        <strain evidence="1 4">BIOML-A382</strain>
        <strain evidence="2">BIOML-A386</strain>
    </source>
</reference>
<dbReference type="InterPro" id="IPR004195">
    <property type="entry name" value="Head_decoration_D"/>
</dbReference>
<comment type="caution">
    <text evidence="2">The sequence shown here is derived from an EMBL/GenBank/DDBJ whole genome shotgun (WGS) entry which is preliminary data.</text>
</comment>
<evidence type="ECO:0000313" key="5">
    <source>
        <dbReference type="Proteomes" id="UP000471490"/>
    </source>
</evidence>